<evidence type="ECO:0000256" key="1">
    <source>
        <dbReference type="SAM" id="Coils"/>
    </source>
</evidence>
<reference evidence="3" key="1">
    <citation type="journal article" date="2016" name="Sci. Rep.">
        <title>Molecular characterization of firefly nuptial gifts: a multi-omics approach sheds light on postcopulatory sexual selection.</title>
        <authorList>
            <person name="Al-Wathiqui N."/>
            <person name="Fallon T.R."/>
            <person name="South A."/>
            <person name="Weng J.K."/>
            <person name="Lewis S.M."/>
        </authorList>
    </citation>
    <scope>NUCLEOTIDE SEQUENCE</scope>
</reference>
<feature type="compositionally biased region" description="Basic and acidic residues" evidence="2">
    <location>
        <begin position="402"/>
        <end position="418"/>
    </location>
</feature>
<evidence type="ECO:0000313" key="3">
    <source>
        <dbReference type="EMBL" id="JAV89627.1"/>
    </source>
</evidence>
<protein>
    <recommendedName>
        <fullName evidence="4">Ty3 transposon capsid-like protein domain-containing protein</fullName>
    </recommendedName>
</protein>
<feature type="compositionally biased region" description="Polar residues" evidence="2">
    <location>
        <begin position="446"/>
        <end position="464"/>
    </location>
</feature>
<sequence length="464" mass="54198">MELRSGFKKPTRDLPTTKADDNNMNKDGIEEFEFSQEGQDILEGVDTPTPNMDMTMLSQIMQTLQTIQSEVKTGQGALQTGQEEAKMSQEALRQEVKKGQEAIEKKIEDKVEQIERRLNKKQEEAMTRCNEEIRRQREDTRQHIQVQETRVRKLEDDTDSIRRQTAHAINSIDGKLIQNTENIKGCERRITHTEEAISRMEEKITGEGVSSSSVKRTTIINRAETLLGQKPRKFDGNIRNVHPVNFIKSMESYWINLNLADENKLILANDYLEGNAKAWADLYGANWKSFAEFKTALIEQFWSRETQNKIKLRFNTPKMYQTRNGTYVEHVWYWVAKTTHMEPKIEESQMIDTFVSHFPRETQMILYAAQPKTIKALIELLERVQDPNEGRRQYGNNSNNNNRRDNDRSDHRQQEPRRNVGFMRGRGTYGPSRRGGYDRREEESSRQPNYSWRGSSPSRQNQEN</sequence>
<organism evidence="3">
    <name type="scientific">Photinus pyralis</name>
    <name type="common">Common eastern firefly</name>
    <name type="synonym">Lampyris pyralis</name>
    <dbReference type="NCBI Taxonomy" id="7054"/>
    <lineage>
        <taxon>Eukaryota</taxon>
        <taxon>Metazoa</taxon>
        <taxon>Ecdysozoa</taxon>
        <taxon>Arthropoda</taxon>
        <taxon>Hexapoda</taxon>
        <taxon>Insecta</taxon>
        <taxon>Pterygota</taxon>
        <taxon>Neoptera</taxon>
        <taxon>Endopterygota</taxon>
        <taxon>Coleoptera</taxon>
        <taxon>Polyphaga</taxon>
        <taxon>Elateriformia</taxon>
        <taxon>Elateroidea</taxon>
        <taxon>Lampyridae</taxon>
        <taxon>Lampyrinae</taxon>
        <taxon>Photinus</taxon>
    </lineage>
</organism>
<accession>A0A1Y1N245</accession>
<feature type="compositionally biased region" description="Basic and acidic residues" evidence="2">
    <location>
        <begin position="435"/>
        <end position="445"/>
    </location>
</feature>
<feature type="region of interest" description="Disordered" evidence="2">
    <location>
        <begin position="387"/>
        <end position="464"/>
    </location>
</feature>
<name>A0A1Y1N245_PHOPY</name>
<feature type="region of interest" description="Disordered" evidence="2">
    <location>
        <begin position="1"/>
        <end position="28"/>
    </location>
</feature>
<dbReference type="EMBL" id="GEZM01019561">
    <property type="protein sequence ID" value="JAV89627.1"/>
    <property type="molecule type" value="Transcribed_RNA"/>
</dbReference>
<dbReference type="AlphaFoldDB" id="A0A1Y1N245"/>
<feature type="compositionally biased region" description="Basic and acidic residues" evidence="2">
    <location>
        <begin position="18"/>
        <end position="28"/>
    </location>
</feature>
<feature type="coiled-coil region" evidence="1">
    <location>
        <begin position="89"/>
        <end position="203"/>
    </location>
</feature>
<keyword evidence="1" id="KW-0175">Coiled coil</keyword>
<evidence type="ECO:0000256" key="2">
    <source>
        <dbReference type="SAM" id="MobiDB-lite"/>
    </source>
</evidence>
<evidence type="ECO:0008006" key="4">
    <source>
        <dbReference type="Google" id="ProtNLM"/>
    </source>
</evidence>
<proteinExistence type="predicted"/>